<sequence length="69" mass="8059">METFTFTFKPDRTSPETKQQRFKSNCFFGAATRFLTFTTARYPDFILTQIQDQHGAELYDTGLRPEKLA</sequence>
<dbReference type="AlphaFoldDB" id="X0TXJ2"/>
<name>X0TXJ2_9ZZZZ</name>
<dbReference type="EMBL" id="BARS01016164">
    <property type="protein sequence ID" value="GAF98308.1"/>
    <property type="molecule type" value="Genomic_DNA"/>
</dbReference>
<comment type="caution">
    <text evidence="1">The sequence shown here is derived from an EMBL/GenBank/DDBJ whole genome shotgun (WGS) entry which is preliminary data.</text>
</comment>
<protein>
    <submittedName>
        <fullName evidence="1">Uncharacterized protein</fullName>
    </submittedName>
</protein>
<reference evidence="1" key="1">
    <citation type="journal article" date="2014" name="Front. Microbiol.">
        <title>High frequency of phylogenetically diverse reductive dehalogenase-homologous genes in deep subseafloor sedimentary metagenomes.</title>
        <authorList>
            <person name="Kawai M."/>
            <person name="Futagami T."/>
            <person name="Toyoda A."/>
            <person name="Takaki Y."/>
            <person name="Nishi S."/>
            <person name="Hori S."/>
            <person name="Arai W."/>
            <person name="Tsubouchi T."/>
            <person name="Morono Y."/>
            <person name="Uchiyama I."/>
            <person name="Ito T."/>
            <person name="Fujiyama A."/>
            <person name="Inagaki F."/>
            <person name="Takami H."/>
        </authorList>
    </citation>
    <scope>NUCLEOTIDE SEQUENCE</scope>
    <source>
        <strain evidence="1">Expedition CK06-06</strain>
    </source>
</reference>
<organism evidence="1">
    <name type="scientific">marine sediment metagenome</name>
    <dbReference type="NCBI Taxonomy" id="412755"/>
    <lineage>
        <taxon>unclassified sequences</taxon>
        <taxon>metagenomes</taxon>
        <taxon>ecological metagenomes</taxon>
    </lineage>
</organism>
<proteinExistence type="predicted"/>
<gene>
    <name evidence="1" type="ORF">S01H1_26652</name>
</gene>
<accession>X0TXJ2</accession>
<evidence type="ECO:0000313" key="1">
    <source>
        <dbReference type="EMBL" id="GAF98308.1"/>
    </source>
</evidence>